<evidence type="ECO:0000313" key="1">
    <source>
        <dbReference type="EMBL" id="CAA6806669.1"/>
    </source>
</evidence>
<protein>
    <submittedName>
        <fullName evidence="1">Uncharacterized protein</fullName>
    </submittedName>
</protein>
<dbReference type="AlphaFoldDB" id="A0A6S6SKF3"/>
<proteinExistence type="predicted"/>
<reference evidence="1" key="1">
    <citation type="submission" date="2020-01" db="EMBL/GenBank/DDBJ databases">
        <authorList>
            <person name="Meier V. D."/>
            <person name="Meier V D."/>
        </authorList>
    </citation>
    <scope>NUCLEOTIDE SEQUENCE</scope>
    <source>
        <strain evidence="1">HLG_WM_MAG_01</strain>
    </source>
</reference>
<sequence length="96" mass="11273">MSKKFQEYIKKYNIQEDDPIYGLAEVIFKMDQDNQILLDPDKAQQYIAAAFSKGVSSGIKNKLEVHMNDVTIDYDKLAEAILKKEKKRKFFFFNKD</sequence>
<organism evidence="1">
    <name type="scientific">uncultured Sulfurovum sp</name>
    <dbReference type="NCBI Taxonomy" id="269237"/>
    <lineage>
        <taxon>Bacteria</taxon>
        <taxon>Pseudomonadati</taxon>
        <taxon>Campylobacterota</taxon>
        <taxon>Epsilonproteobacteria</taxon>
        <taxon>Campylobacterales</taxon>
        <taxon>Sulfurovaceae</taxon>
        <taxon>Sulfurovum</taxon>
        <taxon>environmental samples</taxon>
    </lineage>
</organism>
<gene>
    <name evidence="1" type="ORF">HELGO_WM3213</name>
</gene>
<name>A0A6S6SKF3_9BACT</name>
<accession>A0A6S6SKF3</accession>
<dbReference type="EMBL" id="CACVAS010000047">
    <property type="protein sequence ID" value="CAA6806669.1"/>
    <property type="molecule type" value="Genomic_DNA"/>
</dbReference>